<name>A0A454XZH1_PRIPA</name>
<sequence length="66" mass="7580">MKVFTVLLIVAAALLAVASARSFHHMDKRRMYIRVPFMHNINSNQLSWIMANKGDKVKKFVQSSTM</sequence>
<dbReference type="AlphaFoldDB" id="A0A454XZH1"/>
<organism evidence="1 2">
    <name type="scientific">Pristionchus pacificus</name>
    <name type="common">Parasitic nematode worm</name>
    <dbReference type="NCBI Taxonomy" id="54126"/>
    <lineage>
        <taxon>Eukaryota</taxon>
        <taxon>Metazoa</taxon>
        <taxon>Ecdysozoa</taxon>
        <taxon>Nematoda</taxon>
        <taxon>Chromadorea</taxon>
        <taxon>Rhabditida</taxon>
        <taxon>Rhabditina</taxon>
        <taxon>Diplogasteromorpha</taxon>
        <taxon>Diplogasteroidea</taxon>
        <taxon>Neodiplogasteridae</taxon>
        <taxon>Pristionchus</taxon>
    </lineage>
</organism>
<keyword evidence="2" id="KW-1185">Reference proteome</keyword>
<dbReference type="EnsemblMetazoa" id="PPA14808.1">
    <property type="protein sequence ID" value="PPA14808.1"/>
    <property type="gene ID" value="WBGene00104362"/>
</dbReference>
<protein>
    <submittedName>
        <fullName evidence="1">Uncharacterized protein</fullName>
    </submittedName>
</protein>
<dbReference type="Proteomes" id="UP000005239">
    <property type="component" value="Unassembled WGS sequence"/>
</dbReference>
<gene>
    <name evidence="1" type="primary">WBGene00104362</name>
</gene>
<reference evidence="2" key="1">
    <citation type="journal article" date="2008" name="Nat. Genet.">
        <title>The Pristionchus pacificus genome provides a unique perspective on nematode lifestyle and parasitism.</title>
        <authorList>
            <person name="Dieterich C."/>
            <person name="Clifton S.W."/>
            <person name="Schuster L.N."/>
            <person name="Chinwalla A."/>
            <person name="Delehaunty K."/>
            <person name="Dinkelacker I."/>
            <person name="Fulton L."/>
            <person name="Fulton R."/>
            <person name="Godfrey J."/>
            <person name="Minx P."/>
            <person name="Mitreva M."/>
            <person name="Roeseler W."/>
            <person name="Tian H."/>
            <person name="Witte H."/>
            <person name="Yang S.P."/>
            <person name="Wilson R.K."/>
            <person name="Sommer R.J."/>
        </authorList>
    </citation>
    <scope>NUCLEOTIDE SEQUENCE [LARGE SCALE GENOMIC DNA]</scope>
    <source>
        <strain evidence="2">PS312</strain>
    </source>
</reference>
<accession>A0A8R1UA89</accession>
<proteinExistence type="predicted"/>
<evidence type="ECO:0000313" key="2">
    <source>
        <dbReference type="Proteomes" id="UP000005239"/>
    </source>
</evidence>
<reference evidence="1" key="2">
    <citation type="submission" date="2022-06" db="UniProtKB">
        <authorList>
            <consortium name="EnsemblMetazoa"/>
        </authorList>
    </citation>
    <scope>IDENTIFICATION</scope>
    <source>
        <strain evidence="1">PS312</strain>
    </source>
</reference>
<accession>A0A454XZH1</accession>
<evidence type="ECO:0000313" key="1">
    <source>
        <dbReference type="EnsemblMetazoa" id="PPA14808.1"/>
    </source>
</evidence>